<evidence type="ECO:0000259" key="2">
    <source>
        <dbReference type="PROSITE" id="PS50887"/>
    </source>
</evidence>
<dbReference type="OrthoDB" id="9805474at2"/>
<dbReference type="CDD" id="cd00130">
    <property type="entry name" value="PAS"/>
    <property type="match status" value="1"/>
</dbReference>
<dbReference type="PROSITE" id="PS50112">
    <property type="entry name" value="PAS"/>
    <property type="match status" value="1"/>
</dbReference>
<dbReference type="PANTHER" id="PTHR46663:SF4">
    <property type="entry name" value="DIGUANYLATE CYCLASE DGCT-RELATED"/>
    <property type="match status" value="1"/>
</dbReference>
<dbReference type="AlphaFoldDB" id="A0A0U9I980"/>
<dbReference type="SMART" id="SM00091">
    <property type="entry name" value="PAS"/>
    <property type="match status" value="1"/>
</dbReference>
<evidence type="ECO:0000259" key="1">
    <source>
        <dbReference type="PROSITE" id="PS50112"/>
    </source>
</evidence>
<dbReference type="RefSeq" id="WP_059175864.1">
    <property type="nucleotide sequence ID" value="NZ_BCNO01000001.1"/>
</dbReference>
<dbReference type="InterPro" id="IPR000014">
    <property type="entry name" value="PAS"/>
</dbReference>
<organism evidence="3 4">
    <name type="scientific">Thermodesulfovibrio aggregans</name>
    <dbReference type="NCBI Taxonomy" id="86166"/>
    <lineage>
        <taxon>Bacteria</taxon>
        <taxon>Pseudomonadati</taxon>
        <taxon>Nitrospirota</taxon>
        <taxon>Thermodesulfovibrionia</taxon>
        <taxon>Thermodesulfovibrionales</taxon>
        <taxon>Thermodesulfovibrionaceae</taxon>
        <taxon>Thermodesulfovibrio</taxon>
    </lineage>
</organism>
<dbReference type="InterPro" id="IPR035965">
    <property type="entry name" value="PAS-like_dom_sf"/>
</dbReference>
<sequence length="300" mass="34513">MIIDSNFLTVLNELYEGVYILDKSRNIIFWNKAAEDITGYKSDEVLGKSCKDNILKHVDKQGKELCTSECPMLYAMKNNVAVSDEVYLHHKSGFRLLVKVKGIPILENGKESKGVIELFTPVISSSDYDDDLFNLALKDTLTKVYNRKGFDFLYPIRQREMTMLNFHTGVLFFDIDDFKRINDTYGHDAGDKILYAVAQIFVKSLRHEDIIVRWGGEEFVLIIFVKDFKDIQAIGEKLTKLIESTFVDCNQSIIKFTVSGGGTFLKENETILQTIRRADEMMYKAKCQGKNRFIFDIDKI</sequence>
<accession>A0A0U9I980</accession>
<dbReference type="NCBIfam" id="TIGR00229">
    <property type="entry name" value="sensory_box"/>
    <property type="match status" value="1"/>
</dbReference>
<dbReference type="STRING" id="86166.TAGGR_1586"/>
<dbReference type="CDD" id="cd01949">
    <property type="entry name" value="GGDEF"/>
    <property type="match status" value="1"/>
</dbReference>
<dbReference type="InterPro" id="IPR043128">
    <property type="entry name" value="Rev_trsase/Diguanyl_cyclase"/>
</dbReference>
<dbReference type="InterPro" id="IPR052163">
    <property type="entry name" value="DGC-Regulatory_Protein"/>
</dbReference>
<proteinExistence type="predicted"/>
<keyword evidence="4" id="KW-1185">Reference proteome</keyword>
<dbReference type="InterPro" id="IPR000160">
    <property type="entry name" value="GGDEF_dom"/>
</dbReference>
<name>A0A0U9I980_9BACT</name>
<evidence type="ECO:0000313" key="4">
    <source>
        <dbReference type="Proteomes" id="UP000054976"/>
    </source>
</evidence>
<dbReference type="SUPFAM" id="SSF55785">
    <property type="entry name" value="PYP-like sensor domain (PAS domain)"/>
    <property type="match status" value="1"/>
</dbReference>
<dbReference type="InterPro" id="IPR029787">
    <property type="entry name" value="Nucleotide_cyclase"/>
</dbReference>
<dbReference type="Pfam" id="PF00990">
    <property type="entry name" value="GGDEF"/>
    <property type="match status" value="1"/>
</dbReference>
<protein>
    <submittedName>
        <fullName evidence="3">PAS domain S-box-containing protein</fullName>
    </submittedName>
</protein>
<dbReference type="NCBIfam" id="TIGR00254">
    <property type="entry name" value="GGDEF"/>
    <property type="match status" value="1"/>
</dbReference>
<feature type="domain" description="GGDEF" evidence="2">
    <location>
        <begin position="166"/>
        <end position="298"/>
    </location>
</feature>
<gene>
    <name evidence="3" type="ORF">TAGGR_1586</name>
</gene>
<reference evidence="4" key="1">
    <citation type="submission" date="2016-01" db="EMBL/GenBank/DDBJ databases">
        <title>Draft genome sequence of Thermodesulfovibrio aggregans strain TGE-P1.</title>
        <authorList>
            <person name="Sekiguchi Y."/>
            <person name="Ohashi A."/>
            <person name="Matsuura N."/>
            <person name="Tourlousse M.D."/>
        </authorList>
    </citation>
    <scope>NUCLEOTIDE SEQUENCE [LARGE SCALE GENOMIC DNA]</scope>
    <source>
        <strain evidence="4">TGE-P1</strain>
    </source>
</reference>
<dbReference type="PANTHER" id="PTHR46663">
    <property type="entry name" value="DIGUANYLATE CYCLASE DGCT-RELATED"/>
    <property type="match status" value="1"/>
</dbReference>
<dbReference type="SUPFAM" id="SSF55073">
    <property type="entry name" value="Nucleotide cyclase"/>
    <property type="match status" value="1"/>
</dbReference>
<dbReference type="EMBL" id="BCNO01000001">
    <property type="protein sequence ID" value="GAQ94406.1"/>
    <property type="molecule type" value="Genomic_DNA"/>
</dbReference>
<dbReference type="Gene3D" id="3.30.70.270">
    <property type="match status" value="1"/>
</dbReference>
<comment type="caution">
    <text evidence="3">The sequence shown here is derived from an EMBL/GenBank/DDBJ whole genome shotgun (WGS) entry which is preliminary data.</text>
</comment>
<dbReference type="SMART" id="SM00267">
    <property type="entry name" value="GGDEF"/>
    <property type="match status" value="1"/>
</dbReference>
<dbReference type="Pfam" id="PF13426">
    <property type="entry name" value="PAS_9"/>
    <property type="match status" value="1"/>
</dbReference>
<dbReference type="Proteomes" id="UP000054976">
    <property type="component" value="Unassembled WGS sequence"/>
</dbReference>
<dbReference type="PROSITE" id="PS50887">
    <property type="entry name" value="GGDEF"/>
    <property type="match status" value="1"/>
</dbReference>
<feature type="domain" description="PAS" evidence="1">
    <location>
        <begin position="3"/>
        <end position="79"/>
    </location>
</feature>
<dbReference type="Gene3D" id="3.30.450.20">
    <property type="entry name" value="PAS domain"/>
    <property type="match status" value="1"/>
</dbReference>
<evidence type="ECO:0000313" key="3">
    <source>
        <dbReference type="EMBL" id="GAQ94406.1"/>
    </source>
</evidence>